<protein>
    <recommendedName>
        <fullName evidence="1">AB hydrolase-1 domain-containing protein</fullName>
    </recommendedName>
</protein>
<sequence length="182" mass="19751">MLATLGLRDVHLVGYSFGGWLAADLAVRAPDRLASLPLIDPVRTFAPFPVPLLVRTALTLVPAFLAWISGGAEVAEDDPVATVIDEGMRTYRIALPTPALFTDARLRGLTVPVLALIAARSVIHDGRRAATRARELLPDARVELWPATTHAIAGESADEVNARVLEFLAELEQRRESPERFA</sequence>
<dbReference type="SUPFAM" id="SSF53474">
    <property type="entry name" value="alpha/beta-Hydrolases"/>
    <property type="match status" value="1"/>
</dbReference>
<dbReference type="InterPro" id="IPR000073">
    <property type="entry name" value="AB_hydrolase_1"/>
</dbReference>
<evidence type="ECO:0000313" key="3">
    <source>
        <dbReference type="Proteomes" id="UP001501624"/>
    </source>
</evidence>
<feature type="domain" description="AB hydrolase-1" evidence="1">
    <location>
        <begin position="5"/>
        <end position="162"/>
    </location>
</feature>
<evidence type="ECO:0000313" key="2">
    <source>
        <dbReference type="EMBL" id="GAA3826483.1"/>
    </source>
</evidence>
<dbReference type="InterPro" id="IPR029058">
    <property type="entry name" value="AB_hydrolase_fold"/>
</dbReference>
<accession>A0ABP7ITC7</accession>
<name>A0ABP7ITC7_9PSEU</name>
<comment type="caution">
    <text evidence="2">The sequence shown here is derived from an EMBL/GenBank/DDBJ whole genome shotgun (WGS) entry which is preliminary data.</text>
</comment>
<dbReference type="Pfam" id="PF12697">
    <property type="entry name" value="Abhydrolase_6"/>
    <property type="match status" value="1"/>
</dbReference>
<keyword evidence="3" id="KW-1185">Reference proteome</keyword>
<reference evidence="3" key="1">
    <citation type="journal article" date="2019" name="Int. J. Syst. Evol. Microbiol.">
        <title>The Global Catalogue of Microorganisms (GCM) 10K type strain sequencing project: providing services to taxonomists for standard genome sequencing and annotation.</title>
        <authorList>
            <consortium name="The Broad Institute Genomics Platform"/>
            <consortium name="The Broad Institute Genome Sequencing Center for Infectious Disease"/>
            <person name="Wu L."/>
            <person name="Ma J."/>
        </authorList>
    </citation>
    <scope>NUCLEOTIDE SEQUENCE [LARGE SCALE GENOMIC DNA]</scope>
    <source>
        <strain evidence="3">JCM 17017</strain>
    </source>
</reference>
<proteinExistence type="predicted"/>
<dbReference type="EMBL" id="BAABCM010000007">
    <property type="protein sequence ID" value="GAA3826483.1"/>
    <property type="molecule type" value="Genomic_DNA"/>
</dbReference>
<gene>
    <name evidence="2" type="ORF">GCM10022380_51480</name>
</gene>
<organism evidence="2 3">
    <name type="scientific">Amycolatopsis tucumanensis</name>
    <dbReference type="NCBI Taxonomy" id="401106"/>
    <lineage>
        <taxon>Bacteria</taxon>
        <taxon>Bacillati</taxon>
        <taxon>Actinomycetota</taxon>
        <taxon>Actinomycetes</taxon>
        <taxon>Pseudonocardiales</taxon>
        <taxon>Pseudonocardiaceae</taxon>
        <taxon>Amycolatopsis</taxon>
    </lineage>
</organism>
<dbReference type="Gene3D" id="3.40.50.1820">
    <property type="entry name" value="alpha/beta hydrolase"/>
    <property type="match status" value="1"/>
</dbReference>
<evidence type="ECO:0000259" key="1">
    <source>
        <dbReference type="Pfam" id="PF12697"/>
    </source>
</evidence>
<dbReference type="Proteomes" id="UP001501624">
    <property type="component" value="Unassembled WGS sequence"/>
</dbReference>